<dbReference type="PANTHER" id="PTHR21580:SF28">
    <property type="entry name" value="BOREALIN N-TERMINAL DOMAIN-CONTAINING PROTEIN-RELATED"/>
    <property type="match status" value="1"/>
</dbReference>
<reference evidence="2 3" key="1">
    <citation type="submission" date="2011-07" db="EMBL/GenBank/DDBJ databases">
        <authorList>
            <person name="Coyne R."/>
            <person name="Brami D."/>
            <person name="Johnson J."/>
            <person name="Hostetler J."/>
            <person name="Hannick L."/>
            <person name="Clark T."/>
            <person name="Cassidy-Hanley D."/>
            <person name="Inman J."/>
        </authorList>
    </citation>
    <scope>NUCLEOTIDE SEQUENCE [LARGE SCALE GENOMIC DNA]</scope>
    <source>
        <strain evidence="2 3">G5</strain>
    </source>
</reference>
<evidence type="ECO:0000256" key="1">
    <source>
        <dbReference type="SAM" id="MobiDB-lite"/>
    </source>
</evidence>
<dbReference type="Pfam" id="PF07004">
    <property type="entry name" value="SHIPPO-rpt"/>
    <property type="match status" value="3"/>
</dbReference>
<dbReference type="EMBL" id="GL983672">
    <property type="protein sequence ID" value="EGR32449.1"/>
    <property type="molecule type" value="Genomic_DNA"/>
</dbReference>
<gene>
    <name evidence="2" type="ORF">IMG5_082860</name>
</gene>
<dbReference type="AlphaFoldDB" id="G0QQQ7"/>
<accession>G0QQQ7</accession>
<evidence type="ECO:0008006" key="4">
    <source>
        <dbReference type="Google" id="ProtNLM"/>
    </source>
</evidence>
<dbReference type="Proteomes" id="UP000008983">
    <property type="component" value="Unassembled WGS sequence"/>
</dbReference>
<dbReference type="eggNOG" id="ENOG502SKZR">
    <property type="taxonomic scope" value="Eukaryota"/>
</dbReference>
<dbReference type="RefSeq" id="XP_004036435.1">
    <property type="nucleotide sequence ID" value="XM_004036387.1"/>
</dbReference>
<keyword evidence="3" id="KW-1185">Reference proteome</keyword>
<proteinExistence type="predicted"/>
<dbReference type="InParanoid" id="G0QQQ7"/>
<name>G0QQQ7_ICHMU</name>
<sequence>MLKIRIITSRINMKAICFQKYTIAIVYQYFQMVLNFNDSTGSIKNIQLHPNLDYIASVSLDRYLRLHSVLWSSEKIIEQQEGDDYENEKQDSQNPIQESNEEDDFVKEENKQLKKVERRELEKKNCDKAFYIIPTTLSKRSAGIGIGKKIDFSQTQIDAPSPGSYNPKSVFDLEISISKGKKFGLSRENVIDKSYIKKNNYFVPGPGQYKQKSSLTKQAFSIRPKTPDINNPVFLGGKNGQLQNPGPGYYKTFNIINQKGKQIISKYESSKAACFNPPISNRFQQKKNIFPGPATYPQKSDLELILSNYKNNGKCVILQSQRFSFTQDRASISPGPGSYRLPSDFDCIQVKKFIFNLLFNGVRILSSKFSQVDQRHSFKLRRRETIESSI</sequence>
<dbReference type="OrthoDB" id="323097at2759"/>
<protein>
    <recommendedName>
        <fullName evidence="4">Sperm-tail PG-rich repeat protein</fullName>
    </recommendedName>
</protein>
<evidence type="ECO:0000313" key="2">
    <source>
        <dbReference type="EMBL" id="EGR32449.1"/>
    </source>
</evidence>
<dbReference type="InterPro" id="IPR010736">
    <property type="entry name" value="SHIPPO-rpt"/>
</dbReference>
<organism evidence="2 3">
    <name type="scientific">Ichthyophthirius multifiliis</name>
    <name type="common">White spot disease agent</name>
    <name type="synonym">Ich</name>
    <dbReference type="NCBI Taxonomy" id="5932"/>
    <lineage>
        <taxon>Eukaryota</taxon>
        <taxon>Sar</taxon>
        <taxon>Alveolata</taxon>
        <taxon>Ciliophora</taxon>
        <taxon>Intramacronucleata</taxon>
        <taxon>Oligohymenophorea</taxon>
        <taxon>Hymenostomatida</taxon>
        <taxon>Ophryoglenina</taxon>
        <taxon>Ichthyophthirius</taxon>
    </lineage>
</organism>
<dbReference type="SUPFAM" id="SSF50978">
    <property type="entry name" value="WD40 repeat-like"/>
    <property type="match status" value="1"/>
</dbReference>
<dbReference type="PANTHER" id="PTHR21580">
    <property type="entry name" value="SHIPPO-1-RELATED"/>
    <property type="match status" value="1"/>
</dbReference>
<feature type="region of interest" description="Disordered" evidence="1">
    <location>
        <begin position="81"/>
        <end position="108"/>
    </location>
</feature>
<dbReference type="GeneID" id="14908612"/>
<dbReference type="InterPro" id="IPR036322">
    <property type="entry name" value="WD40_repeat_dom_sf"/>
</dbReference>
<dbReference type="InterPro" id="IPR051291">
    <property type="entry name" value="CIMAP"/>
</dbReference>
<evidence type="ECO:0000313" key="3">
    <source>
        <dbReference type="Proteomes" id="UP000008983"/>
    </source>
</evidence>